<reference evidence="1" key="1">
    <citation type="submission" date="2016-04" db="EMBL/GenBank/DDBJ databases">
        <title>Classification of genotypes of leaf phenotype (P/tan) and seed phenotype (Y1 and Tan1) in tan sorghum (Sorghum bicolor).</title>
        <authorList>
            <person name="Kawahigashi H."/>
            <person name="Nonaka E."/>
            <person name="Kasuga S."/>
            <person name="Okuizumi H."/>
        </authorList>
    </citation>
    <scope>NUCLEOTIDE SEQUENCE</scope>
</reference>
<organism evidence="1">
    <name type="scientific">Sorghum bicolor</name>
    <name type="common">Sorghum</name>
    <name type="synonym">Sorghum vulgare</name>
    <dbReference type="NCBI Taxonomy" id="4558"/>
    <lineage>
        <taxon>Eukaryota</taxon>
        <taxon>Viridiplantae</taxon>
        <taxon>Streptophyta</taxon>
        <taxon>Embryophyta</taxon>
        <taxon>Tracheophyta</taxon>
        <taxon>Spermatophyta</taxon>
        <taxon>Magnoliopsida</taxon>
        <taxon>Liliopsida</taxon>
        <taxon>Poales</taxon>
        <taxon>Poaceae</taxon>
        <taxon>PACMAD clade</taxon>
        <taxon>Panicoideae</taxon>
        <taxon>Andropogonodae</taxon>
        <taxon>Andropogoneae</taxon>
        <taxon>Sorghinae</taxon>
        <taxon>Sorghum</taxon>
    </lineage>
</organism>
<evidence type="ECO:0000313" key="1">
    <source>
        <dbReference type="EMBL" id="BAV72138.1"/>
    </source>
</evidence>
<sequence length="53" mass="6356">DDEERPRVTMSLEKLIREGFEYKHNTLGRDLRQRGRVRQGIRNSALLIYRCPI</sequence>
<dbReference type="EMBL" id="LC145029">
    <property type="protein sequence ID" value="BAV72138.1"/>
    <property type="molecule type" value="Genomic_DNA"/>
</dbReference>
<dbReference type="AlphaFoldDB" id="A0A1E1FNQ7"/>
<accession>A0A1E1FNQ7</accession>
<protein>
    <submittedName>
        <fullName evidence="1">Immature P protein</fullName>
    </submittedName>
</protein>
<gene>
    <name evidence="1" type="primary">Sb06g029550</name>
</gene>
<feature type="non-terminal residue" evidence="1">
    <location>
        <position position="1"/>
    </location>
</feature>
<name>A0A1E1FNQ7_SORBI</name>
<proteinExistence type="predicted"/>